<dbReference type="PANTHER" id="PTHR23345:SF15">
    <property type="entry name" value="VITELLOGENIN 1-RELATED"/>
    <property type="match status" value="1"/>
</dbReference>
<dbReference type="Gene3D" id="2.20.80.10">
    <property type="entry name" value="Lipovitellin-phosvitin complex, chain A, domain 4"/>
    <property type="match status" value="1"/>
</dbReference>
<dbReference type="InterPro" id="IPR050733">
    <property type="entry name" value="Vitellogenin/Apolipophorin"/>
</dbReference>
<dbReference type="Gene3D" id="2.30.230.10">
    <property type="entry name" value="Lipovitellin, beta-sheet shell regions, chain A"/>
    <property type="match status" value="1"/>
</dbReference>
<protein>
    <recommendedName>
        <fullName evidence="12">Vitellogenin domain-containing protein</fullName>
    </recommendedName>
</protein>
<feature type="domain" description="Vitellogenin" evidence="8">
    <location>
        <begin position="49"/>
        <end position="641"/>
    </location>
</feature>
<feature type="chain" id="PRO_5041998369" description="Vitellogenin domain-containing protein" evidence="7">
    <location>
        <begin position="19"/>
        <end position="3077"/>
    </location>
</feature>
<keyword evidence="2" id="KW-0758">Storage protein</keyword>
<evidence type="ECO:0000313" key="11">
    <source>
        <dbReference type="WBParaSite" id="mrna-Wban_07598"/>
    </source>
</evidence>
<evidence type="ECO:0000256" key="1">
    <source>
        <dbReference type="ARBA" id="ARBA00022729"/>
    </source>
</evidence>
<sequence length="3077" mass="355381">MHLEWLLLLQAIITCAVAYDDDDNNIKRNVASNDACAMTCTGVSTEVKYDIGRSYVFDVTSRTILKIGEERDTDVIQNAQAHISVHSPCEFSLKLTRTSLRGINVENDWSYILERSSLRFAFDDGKVLAICPNNTDPIWAINIKRSILSAFQIKHEGAREIDISGDCPITIEKQKINEILNLKTTKQLNACYRKHDIAGIRAIPYRLESKIQMAPLIEAKQTCERQIAHNNLQQVTCMENYHIISPYGNDNIGMLHVEQTLRAIGITNAPPQESFNKRLSIIFDYSNDNFNMKNSLQFVKKIIDELCQSDDRIDANAATHFANLVYNLRTLSLMELSSIANLQCDIFLDALSACASSACIQQIGNLINSGATTNELIFSSLALLSNPKIDIINSIATFIENIPLHGLLAISSLVQSYCITHSNCQMELSVQRIIQSISSKLPPNCYVGQEFDEIKKTVIILKSIGNIGYEEYSLSSLLACISNEQISNEIKIAAIDALRRKPCSQQRNSKIIELFRNQKENTEVRIIAFRQLMECANDEILKIIVEQLHNETINQVGSYIWSYFNAKQRSTNPGIRNLQYILKRFHIPKRYNLDLSRFSRYFELGYFDKEKAEEELFGADGYISNPNGHIFREKQFQSKYSKLNYLKELYRRRNNNIEDLLRLTIYIRIFGDDLYYYGFQMEQHQLLDKIKENIEIDKVLAKLMEEKIKKLSRHMLLFELSQTLPTLSGLSFQFLLNVSFAAKLNSKLKLNFVNLLQRKFDASSHLDIRPSISVARSGAILLRAGNTATGAMITSNLYAATTISQTMEMIEGKKLSFQIDIPHKELFIAKIRHDIIKIESNHYQSFIIGQHNDENIQKRYCSGDILAKILGIQACIDFYTNFPIMERSIKVEKIDDSLNSFQFLLERNNNRGEQKLLIRIDTPGSRINRKIETDFEISIPRKKLKLGITAPFKTIILDGNLQQMQQLDDYATNLKLIIDDKVYILDGILKMTKQGALNLYKLNARSIAKSVTVAEITTELQFNIVKPYAMFDFHLDKIFNKAIIFKTLINPQSPKYEGKLEYSGPNFSGKLDTSITHQGMINLKGTISGEYQIENFSKQTLEIGLEQIFQKKGTNHHFKNAIHVISSAFNKLDFQIISNRTGNNMKNSLDATYFGKKFLANLDVVRDPNNIYTAVGKVKCDQFDIDNKLNIIYQNHFPLQFMLKIDVETPKIQNIHASAEYAIKVNPKWNFKGNMLLRYFDREIALSKQIDEVTIGQYKMQTHLQWNTNERIDALSDIIFRPRENEYTIESTVNIAGLNDPLNIRKHIKYNYDNYNIQWHAKQGGQTIYDLTINLVGQFGNQQKINFNIYTEKFEPKINYQMTGELQPSMNSITALATIRKDGNHFGTGNIILPKKFNLPNQQYRGEFNWIYQQQSHKMAMEYNQLKHTYGSVYTIKFESDDDINLKLQYDHQYDKMTFKCDLDKNHIRTISMTLNATSFRWDLFEIASHLNTDKPLQRRSIKTKGAFFYRTDQANIEGLFEINDKRYGVESYWRKIMHDENSRAYIYASKFTTPQIGINFEQQLEVEKIITIRNAKTIFMLINAGKILNLTNEIKNDITSISAITDLIGNGIVLKHKIGYNHINGERMLNKYLKYNEKEINMDLSTIYRHRQVKIDISASTNFEIIQFAKIMFDCNKGQTFWNCDAETNINKQYVIKGYEMLSAQNTDIGYLIKLGYLMNNEGKIKFNIDNQASKYNANAMLRRAGIIYNLELDVNNNRGIVKLQTPTHLINPQVRIIRKGPTEFEIHSENESGGRIYAHIKTGDYDKLLKIQITEIPEAFELHLENSLISDKQKTIAKLIIDPFGQNKTYGIENEIEGEGETFRALRSTVMQPKRTINIAILRPAKNKYALSVQPNVGGRRQPTVAEMTYQKTIDGYQWEGSISDQALKTPLQAKIIYKKDEKDKNNYRLDLQTEFIYSDQPDKLFTNSFHLHRSIIVLPEQKKRIVVRNVKSVNDNIRFVIELKSTHRASNLNTRLWTKIDRSVIGNATIPVRAIFGLETRNLQHQPVEYSLETRTDAIKFTEIQLKSPNSMLKARIDKINDNHYKVGFYENNQQPSIVGELNLNNNGAIFEYRNEKLQEIKLHASAEKFNDYEGEINVWHSEESKKIQDARLALQVKEGNVWKSNIYLRPTMENEIIKKTKEIMSKSGEFHQNSFIPDVFRSIFLSHKQIANDIVTTALDEIIKQWTTEQRNFAVEFGSEYANLVDEIEINYEIIKEAIFIAYDQAYQEMEQFVKGMTQNDFIYRLQQLIDGSNDIRQEIMAVLKPIINLIDQLYKETDNLQQNAAMIIERLEDMLKLKNLRRALEEYKENFERTDIIKIVLYEMQKFSRQYQLSELERAIVNIETNRRRYQDEAFEVYNKIKNFLLDKIIVSTLSKLTTAMFDSLDDIQIRQKWQNIINYFRGKMTANEMAKQFWKYYIPNYKRLSPGHYELEVAVPYGASSLEEILNNLHPQHFIALKSALIESFGLSTKDQEFAQSLSDTIYTYKSIKLNPWKMLSLYESIAYVINGNRFVSFDGRVFAFHHARCEYLLASDLRTQRFALIAIFSSQGYLETIKIELRNDEILFHKSGNIQINGAPVISVPWQKIDSIDGAILISIYRKDYWTILKTYDGLCIRCNNQFDICEIILSGRMHGRSNGLLGLNDNEPSNDYDLIDGTSNNQLDVLAEHWALNGECDVNQARDLTYRDDERCQEYFHNSDSPLRLCFNHIRPKPFEQICSNGGRQQHCIATAAYLQICANAGIMIALPHECVRCDGDLHLDDERTIEKSIIDHDIIFVVEERKCMDHHKEKLARIAQQISHEQRSVRFGWIGFGGEGVHHEPLVHYEHNEALMDISTFIKQTQQTFEPIFGIEQSYICPKKALEFTLKHFPFRFASAKSIVLVMCKKCSQYGHKEMLNMLLEQNITMHLLTLSKFKTSDGSKIVGMNAKELLNEYGAQIGQRASLLHPHDSCSLIAQQTFGTVFSLKYGFMIAAPRIAFKQESYCFNCQCTVDRLFARNICRPCEAIEPAELVSYRMIDSEPDNDPQFLDLFI</sequence>
<evidence type="ECO:0000256" key="5">
    <source>
        <dbReference type="PROSITE-ProRule" id="PRU00557"/>
    </source>
</evidence>
<dbReference type="InterPro" id="IPR001846">
    <property type="entry name" value="VWF_type-D"/>
</dbReference>
<dbReference type="SUPFAM" id="SSF56968">
    <property type="entry name" value="Lipovitellin-phosvitin complex, beta-sheet shell regions"/>
    <property type="match status" value="2"/>
</dbReference>
<accession>A0AAF5PXZ0</accession>
<evidence type="ECO:0000256" key="7">
    <source>
        <dbReference type="SAM" id="SignalP"/>
    </source>
</evidence>
<dbReference type="GO" id="GO:0045735">
    <property type="term" value="F:nutrient reservoir activity"/>
    <property type="evidence" value="ECO:0007669"/>
    <property type="project" value="UniProtKB-KW"/>
</dbReference>
<dbReference type="Pfam" id="PF01347">
    <property type="entry name" value="Vitellogenin_N"/>
    <property type="match status" value="1"/>
</dbReference>
<proteinExistence type="predicted"/>
<evidence type="ECO:0000313" key="10">
    <source>
        <dbReference type="Proteomes" id="UP000093561"/>
    </source>
</evidence>
<dbReference type="SMART" id="SM00216">
    <property type="entry name" value="VWD"/>
    <property type="match status" value="1"/>
</dbReference>
<dbReference type="Pfam" id="PF09172">
    <property type="entry name" value="Vit_open_b-sht"/>
    <property type="match status" value="1"/>
</dbReference>
<dbReference type="WBParaSite" id="mrna-Wban_07598">
    <property type="protein sequence ID" value="mrna-Wban_07598"/>
    <property type="gene ID" value="Wban_07598"/>
</dbReference>
<keyword evidence="4" id="KW-0325">Glycoprotein</keyword>
<dbReference type="SUPFAM" id="SSF48431">
    <property type="entry name" value="Lipovitellin-phosvitin complex, superhelical domain"/>
    <property type="match status" value="1"/>
</dbReference>
<dbReference type="PROSITE" id="PS51211">
    <property type="entry name" value="VITELLOGENIN"/>
    <property type="match status" value="1"/>
</dbReference>
<dbReference type="InterPro" id="IPR001747">
    <property type="entry name" value="Vitellogenin_N"/>
</dbReference>
<comment type="caution">
    <text evidence="5">Lacks conserved residue(s) required for the propagation of feature annotation.</text>
</comment>
<dbReference type="InterPro" id="IPR015255">
    <property type="entry name" value="Vitellinogen_open_b-sht"/>
</dbReference>
<feature type="coiled-coil region" evidence="6">
    <location>
        <begin position="2315"/>
        <end position="2398"/>
    </location>
</feature>
<keyword evidence="3" id="KW-1015">Disulfide bond</keyword>
<evidence type="ECO:0008006" key="12">
    <source>
        <dbReference type="Google" id="ProtNLM"/>
    </source>
</evidence>
<dbReference type="InterPro" id="IPR011030">
    <property type="entry name" value="Lipovitellin_superhlx_dom"/>
</dbReference>
<dbReference type="Pfam" id="PF00094">
    <property type="entry name" value="VWD"/>
    <property type="match status" value="1"/>
</dbReference>
<dbReference type="PROSITE" id="PS51233">
    <property type="entry name" value="VWFD"/>
    <property type="match status" value="1"/>
</dbReference>
<evidence type="ECO:0000256" key="4">
    <source>
        <dbReference type="ARBA" id="ARBA00023180"/>
    </source>
</evidence>
<name>A0AAF5PXZ0_WUCBA</name>
<dbReference type="SMART" id="SM01169">
    <property type="entry name" value="DUF1943"/>
    <property type="match status" value="1"/>
</dbReference>
<evidence type="ECO:0000256" key="3">
    <source>
        <dbReference type="ARBA" id="ARBA00023157"/>
    </source>
</evidence>
<reference evidence="11" key="3">
    <citation type="submission" date="2024-02" db="UniProtKB">
        <authorList>
            <consortium name="WormBaseParasite"/>
        </authorList>
    </citation>
    <scope>IDENTIFICATION</scope>
    <source>
        <strain evidence="11">pt0022</strain>
    </source>
</reference>
<keyword evidence="6" id="KW-0175">Coiled coil</keyword>
<dbReference type="Gene3D" id="1.25.10.20">
    <property type="entry name" value="Vitellinogen, superhelical"/>
    <property type="match status" value="1"/>
</dbReference>
<evidence type="ECO:0000256" key="2">
    <source>
        <dbReference type="ARBA" id="ARBA00022761"/>
    </source>
</evidence>
<dbReference type="GO" id="GO:0005319">
    <property type="term" value="F:lipid transporter activity"/>
    <property type="evidence" value="ECO:0007669"/>
    <property type="project" value="InterPro"/>
</dbReference>
<dbReference type="InterPro" id="IPR015816">
    <property type="entry name" value="Vitellinogen_b-sht_N"/>
</dbReference>
<evidence type="ECO:0000259" key="9">
    <source>
        <dbReference type="PROSITE" id="PS51233"/>
    </source>
</evidence>
<organism evidence="10 11">
    <name type="scientific">Wuchereria bancrofti</name>
    <dbReference type="NCBI Taxonomy" id="6293"/>
    <lineage>
        <taxon>Eukaryota</taxon>
        <taxon>Metazoa</taxon>
        <taxon>Ecdysozoa</taxon>
        <taxon>Nematoda</taxon>
        <taxon>Chromadorea</taxon>
        <taxon>Rhabditida</taxon>
        <taxon>Spirurina</taxon>
        <taxon>Spiruromorpha</taxon>
        <taxon>Filarioidea</taxon>
        <taxon>Onchocercidae</taxon>
        <taxon>Wuchereria</taxon>
    </lineage>
</organism>
<dbReference type="PANTHER" id="PTHR23345">
    <property type="entry name" value="VITELLOGENIN-RELATED"/>
    <property type="match status" value="1"/>
</dbReference>
<feature type="signal peptide" evidence="7">
    <location>
        <begin position="1"/>
        <end position="18"/>
    </location>
</feature>
<keyword evidence="1 7" id="KW-0732">Signal</keyword>
<feature type="domain" description="VWFD" evidence="9">
    <location>
        <begin position="2547"/>
        <end position="2721"/>
    </location>
</feature>
<dbReference type="SMART" id="SM00638">
    <property type="entry name" value="LPD_N"/>
    <property type="match status" value="1"/>
</dbReference>
<evidence type="ECO:0000259" key="8">
    <source>
        <dbReference type="PROSITE" id="PS51211"/>
    </source>
</evidence>
<reference evidence="10" key="1">
    <citation type="submission" date="2015-03" db="EMBL/GenBank/DDBJ databases">
        <title>Wuchereria bancrofti Genome Sequencing Papua New Guinea Strain.</title>
        <authorList>
            <person name="Small S.T."/>
            <person name="Serre D."/>
            <person name="Zimmerman P.A."/>
        </authorList>
    </citation>
    <scope>NUCLEOTIDE SEQUENCE [LARGE SCALE GENOMIC DNA]</scope>
    <source>
        <strain evidence="10">pt0022</strain>
    </source>
</reference>
<dbReference type="InterPro" id="IPR015819">
    <property type="entry name" value="Lipid_transp_b-sht_shell"/>
</dbReference>
<dbReference type="Proteomes" id="UP000093561">
    <property type="component" value="Unassembled WGS sequence"/>
</dbReference>
<reference evidence="10" key="2">
    <citation type="journal article" date="2016" name="Mol. Ecol.">
        <title>Population genomics of the filarial nematode parasite Wuchereria bancrofti from mosquitoes.</title>
        <authorList>
            <person name="Small S.T."/>
            <person name="Reimer L.J."/>
            <person name="Tisch D.J."/>
            <person name="King C.L."/>
            <person name="Christensen B.M."/>
            <person name="Siba P.M."/>
            <person name="Kazura J.W."/>
            <person name="Serre D."/>
            <person name="Zimmerman P.A."/>
        </authorList>
    </citation>
    <scope>NUCLEOTIDE SEQUENCE</scope>
    <source>
        <strain evidence="10">pt0022</strain>
    </source>
</reference>
<evidence type="ECO:0000256" key="6">
    <source>
        <dbReference type="SAM" id="Coils"/>
    </source>
</evidence>